<accession>A0A285VGW4</accession>
<evidence type="ECO:0000256" key="8">
    <source>
        <dbReference type="SAM" id="MobiDB-lite"/>
    </source>
</evidence>
<keyword evidence="2 10" id="KW-0723">Serine/threonine-protein kinase</keyword>
<name>A0A285VGW4_9MICO</name>
<keyword evidence="6 7" id="KW-0067">ATP-binding</keyword>
<dbReference type="Gene3D" id="3.30.200.20">
    <property type="entry name" value="Phosphorylase Kinase, domain 1"/>
    <property type="match status" value="1"/>
</dbReference>
<dbReference type="Gene3D" id="1.10.510.10">
    <property type="entry name" value="Transferase(Phosphotransferase) domain 1"/>
    <property type="match status" value="1"/>
</dbReference>
<dbReference type="InterPro" id="IPR011009">
    <property type="entry name" value="Kinase-like_dom_sf"/>
</dbReference>
<dbReference type="InterPro" id="IPR017441">
    <property type="entry name" value="Protein_kinase_ATP_BS"/>
</dbReference>
<evidence type="ECO:0000313" key="10">
    <source>
        <dbReference type="EMBL" id="SOC51771.1"/>
    </source>
</evidence>
<feature type="region of interest" description="Disordered" evidence="8">
    <location>
        <begin position="368"/>
        <end position="408"/>
    </location>
</feature>
<dbReference type="GO" id="GO:0004674">
    <property type="term" value="F:protein serine/threonine kinase activity"/>
    <property type="evidence" value="ECO:0007669"/>
    <property type="project" value="UniProtKB-KW"/>
</dbReference>
<keyword evidence="5 10" id="KW-0418">Kinase</keyword>
<feature type="region of interest" description="Disordered" evidence="8">
    <location>
        <begin position="284"/>
        <end position="328"/>
    </location>
</feature>
<feature type="binding site" evidence="7">
    <location>
        <position position="39"/>
    </location>
    <ligand>
        <name>ATP</name>
        <dbReference type="ChEBI" id="CHEBI:30616"/>
    </ligand>
</feature>
<keyword evidence="4 7" id="KW-0547">Nucleotide-binding</keyword>
<evidence type="ECO:0000256" key="4">
    <source>
        <dbReference type="ARBA" id="ARBA00022741"/>
    </source>
</evidence>
<evidence type="ECO:0000313" key="11">
    <source>
        <dbReference type="Proteomes" id="UP000219688"/>
    </source>
</evidence>
<sequence>MEELPAVPGYDVLARLGGGASSTVWRARRHADGLVVALKVLRPADGDVGAGLREAGLLARVRHPHVVHLYDVLPLPDPVTGRPAAVALATQLAGGGSLAQLLARRGMLSPGELVTVLQPVSSALADLHRAGVVHGDLSAGNVLFLRDGMPVIGDLGASRITGQPAADVVGTGAAEGMVAPEVTEGFAPTPESDVYQVGALGWLCLTGVVPGPGYAREALTEVATGLPPGLADLVEACLAPQPEDRPDAEEVAAALLATAFPEPVEVAPDADPGRGLTERLRQQAREASVAEGTSPPRRRWLASRSGSHRPEQVAGATRGRSGGGAGRGGRALVVGAAVLSALALVAVVAALLSPGLAIWPGRSVDALGRSSGEPAAPTVPAAGEVGPVTTEPEPAEAGPAAPGDTSAGTGEVGGMPEDGAVVADAGTGAPDAEEVRRTVQALVDGRGVAWEDADEAALASVMAPGSPALESEARQLERVRAEGLSYADVTFRVEDTTVVEAAPDRLVVAATVSRAPLTGRDASGERLVSSRTRTDSVEMVLTSVDGRWLLWSWGDAGAR</sequence>
<dbReference type="AlphaFoldDB" id="A0A285VGW4"/>
<protein>
    <recommendedName>
        <fullName evidence="1">non-specific serine/threonine protein kinase</fullName>
        <ecNumber evidence="1">2.7.11.1</ecNumber>
    </recommendedName>
</protein>
<dbReference type="InterPro" id="IPR000719">
    <property type="entry name" value="Prot_kinase_dom"/>
</dbReference>
<dbReference type="EMBL" id="OBQK01000001">
    <property type="protein sequence ID" value="SOC51771.1"/>
    <property type="molecule type" value="Genomic_DNA"/>
</dbReference>
<feature type="compositionally biased region" description="Low complexity" evidence="8">
    <location>
        <begin position="383"/>
        <end position="403"/>
    </location>
</feature>
<dbReference type="InterPro" id="IPR008266">
    <property type="entry name" value="Tyr_kinase_AS"/>
</dbReference>
<evidence type="ECO:0000256" key="7">
    <source>
        <dbReference type="PROSITE-ProRule" id="PRU10141"/>
    </source>
</evidence>
<feature type="domain" description="Protein kinase" evidence="9">
    <location>
        <begin position="10"/>
        <end position="260"/>
    </location>
</feature>
<evidence type="ECO:0000256" key="1">
    <source>
        <dbReference type="ARBA" id="ARBA00012513"/>
    </source>
</evidence>
<dbReference type="PROSITE" id="PS50011">
    <property type="entry name" value="PROTEIN_KINASE_DOM"/>
    <property type="match status" value="1"/>
</dbReference>
<evidence type="ECO:0000259" key="9">
    <source>
        <dbReference type="PROSITE" id="PS50011"/>
    </source>
</evidence>
<dbReference type="SUPFAM" id="SSF56112">
    <property type="entry name" value="Protein kinase-like (PK-like)"/>
    <property type="match status" value="1"/>
</dbReference>
<dbReference type="Pfam" id="PF00069">
    <property type="entry name" value="Pkinase"/>
    <property type="match status" value="1"/>
</dbReference>
<proteinExistence type="predicted"/>
<dbReference type="GO" id="GO:0005524">
    <property type="term" value="F:ATP binding"/>
    <property type="evidence" value="ECO:0007669"/>
    <property type="project" value="UniProtKB-UniRule"/>
</dbReference>
<evidence type="ECO:0000256" key="3">
    <source>
        <dbReference type="ARBA" id="ARBA00022679"/>
    </source>
</evidence>
<dbReference type="PANTHER" id="PTHR43289">
    <property type="entry name" value="MITOGEN-ACTIVATED PROTEIN KINASE KINASE KINASE 20-RELATED"/>
    <property type="match status" value="1"/>
</dbReference>
<dbReference type="PROSITE" id="PS00109">
    <property type="entry name" value="PROTEIN_KINASE_TYR"/>
    <property type="match status" value="1"/>
</dbReference>
<keyword evidence="11" id="KW-1185">Reference proteome</keyword>
<dbReference type="Proteomes" id="UP000219688">
    <property type="component" value="Unassembled WGS sequence"/>
</dbReference>
<dbReference type="PROSITE" id="PS00107">
    <property type="entry name" value="PROTEIN_KINASE_ATP"/>
    <property type="match status" value="1"/>
</dbReference>
<keyword evidence="3" id="KW-0808">Transferase</keyword>
<organism evidence="10 11">
    <name type="scientific">Ornithinimicrobium cerasi</name>
    <dbReference type="NCBI Taxonomy" id="2248773"/>
    <lineage>
        <taxon>Bacteria</taxon>
        <taxon>Bacillati</taxon>
        <taxon>Actinomycetota</taxon>
        <taxon>Actinomycetes</taxon>
        <taxon>Micrococcales</taxon>
        <taxon>Ornithinimicrobiaceae</taxon>
        <taxon>Ornithinimicrobium</taxon>
    </lineage>
</organism>
<dbReference type="PANTHER" id="PTHR43289:SF6">
    <property type="entry name" value="SERINE_THREONINE-PROTEIN KINASE NEKL-3"/>
    <property type="match status" value="1"/>
</dbReference>
<reference evidence="11" key="1">
    <citation type="submission" date="2017-08" db="EMBL/GenBank/DDBJ databases">
        <authorList>
            <person name="Varghese N."/>
            <person name="Submissions S."/>
        </authorList>
    </citation>
    <scope>NUCLEOTIDE SEQUENCE [LARGE SCALE GENOMIC DNA]</scope>
    <source>
        <strain evidence="11">USBA17B2</strain>
    </source>
</reference>
<evidence type="ECO:0000256" key="2">
    <source>
        <dbReference type="ARBA" id="ARBA00022527"/>
    </source>
</evidence>
<evidence type="ECO:0000256" key="6">
    <source>
        <dbReference type="ARBA" id="ARBA00022840"/>
    </source>
</evidence>
<dbReference type="EC" id="2.7.11.1" evidence="1"/>
<evidence type="ECO:0000256" key="5">
    <source>
        <dbReference type="ARBA" id="ARBA00022777"/>
    </source>
</evidence>
<dbReference type="CDD" id="cd14014">
    <property type="entry name" value="STKc_PknB_like"/>
    <property type="match status" value="1"/>
</dbReference>
<dbReference type="RefSeq" id="WP_170955339.1">
    <property type="nucleotide sequence ID" value="NZ_OBQK01000001.1"/>
</dbReference>
<gene>
    <name evidence="10" type="ORF">SAMN05421879_101305</name>
</gene>